<keyword evidence="11" id="KW-1015">Disulfide bond</keyword>
<dbReference type="Pfam" id="PF20258">
    <property type="entry name" value="tRNA_Me_trans_C"/>
    <property type="match status" value="1"/>
</dbReference>
<comment type="subcellular location">
    <subcellularLocation>
        <location evidence="2">Mitochondrion</location>
    </subcellularLocation>
</comment>
<dbReference type="Pfam" id="PF03054">
    <property type="entry name" value="tRNA_Me_trans"/>
    <property type="match status" value="1"/>
</dbReference>
<dbReference type="PANTHER" id="PTHR11933:SF5">
    <property type="entry name" value="MITOCHONDRIAL TRNA-SPECIFIC 2-THIOURIDYLASE 1"/>
    <property type="match status" value="1"/>
</dbReference>
<dbReference type="FunFam" id="2.30.30.280:FF:000001">
    <property type="entry name" value="tRNA-specific 2-thiouridylase MnmA"/>
    <property type="match status" value="1"/>
</dbReference>
<organism evidence="15 16">
    <name type="scientific">Zophobas morio</name>
    <dbReference type="NCBI Taxonomy" id="2755281"/>
    <lineage>
        <taxon>Eukaryota</taxon>
        <taxon>Metazoa</taxon>
        <taxon>Ecdysozoa</taxon>
        <taxon>Arthropoda</taxon>
        <taxon>Hexapoda</taxon>
        <taxon>Insecta</taxon>
        <taxon>Pterygota</taxon>
        <taxon>Neoptera</taxon>
        <taxon>Endopterygota</taxon>
        <taxon>Coleoptera</taxon>
        <taxon>Polyphaga</taxon>
        <taxon>Cucujiformia</taxon>
        <taxon>Tenebrionidae</taxon>
        <taxon>Zophobas</taxon>
    </lineage>
</organism>
<comment type="similarity">
    <text evidence="3">Belongs to the MnmA/TRMU family.</text>
</comment>
<dbReference type="InterPro" id="IPR023382">
    <property type="entry name" value="MnmA-like_central_sf"/>
</dbReference>
<keyword evidence="16" id="KW-1185">Reference proteome</keyword>
<comment type="function">
    <text evidence="1">Catalyzes the 2-thiolation of uridine at the wobble position (U34) of mitochondrial tRNA(Lys), tRNA(Glu) and tRNA(Gln). Required for the formation of 5-taurinomethyl-2-thiouridine (tm5s2U) of mitochondrial tRNA(Lys), tRNA(Glu), and tRNA(Gln) at the wobble position. ATP is required to activate the C2 atom of the wobble base.</text>
</comment>
<dbReference type="GO" id="GO:0061708">
    <property type="term" value="F:tRNA-5-taurinomethyluridine 2-sulfurtransferase"/>
    <property type="evidence" value="ECO:0007669"/>
    <property type="project" value="UniProtKB-EC"/>
</dbReference>
<dbReference type="FunFam" id="3.40.50.620:FF:000104">
    <property type="entry name" value="Mitochondrial tRNA-specific 2-thiouridylase 1"/>
    <property type="match status" value="1"/>
</dbReference>
<dbReference type="PANTHER" id="PTHR11933">
    <property type="entry name" value="TRNA 5-METHYLAMINOMETHYL-2-THIOURIDYLATE -METHYLTRANSFERASE"/>
    <property type="match status" value="1"/>
</dbReference>
<keyword evidence="8" id="KW-0547">Nucleotide-binding</keyword>
<dbReference type="InterPro" id="IPR004506">
    <property type="entry name" value="MnmA-like"/>
</dbReference>
<evidence type="ECO:0000256" key="11">
    <source>
        <dbReference type="ARBA" id="ARBA00023157"/>
    </source>
</evidence>
<evidence type="ECO:0000256" key="3">
    <source>
        <dbReference type="ARBA" id="ARBA00006191"/>
    </source>
</evidence>
<dbReference type="CDD" id="cd01998">
    <property type="entry name" value="MnmA_TRMU-like"/>
    <property type="match status" value="1"/>
</dbReference>
<dbReference type="InterPro" id="IPR014729">
    <property type="entry name" value="Rossmann-like_a/b/a_fold"/>
</dbReference>
<comment type="caution">
    <text evidence="15">The sequence shown here is derived from an EMBL/GenBank/DDBJ whole genome shotgun (WGS) entry which is preliminary data.</text>
</comment>
<feature type="domain" description="tRNA-specific 2-thiouridylase MnmA-like central" evidence="14">
    <location>
        <begin position="215"/>
        <end position="278"/>
    </location>
</feature>
<dbReference type="EMBL" id="JALNTZ010000006">
    <property type="protein sequence ID" value="KAJ3647703.1"/>
    <property type="molecule type" value="Genomic_DNA"/>
</dbReference>
<evidence type="ECO:0000313" key="15">
    <source>
        <dbReference type="EMBL" id="KAJ3647703.1"/>
    </source>
</evidence>
<dbReference type="EC" id="2.8.1.14" evidence="4"/>
<dbReference type="GO" id="GO:0005524">
    <property type="term" value="F:ATP binding"/>
    <property type="evidence" value="ECO:0007669"/>
    <property type="project" value="UniProtKB-KW"/>
</dbReference>
<dbReference type="Gene3D" id="3.40.50.620">
    <property type="entry name" value="HUPs"/>
    <property type="match status" value="1"/>
</dbReference>
<evidence type="ECO:0000256" key="1">
    <source>
        <dbReference type="ARBA" id="ARBA00003986"/>
    </source>
</evidence>
<dbReference type="Pfam" id="PF20259">
    <property type="entry name" value="tRNA_Me_trans_M"/>
    <property type="match status" value="1"/>
</dbReference>
<keyword evidence="6" id="KW-0808">Transferase</keyword>
<evidence type="ECO:0000256" key="8">
    <source>
        <dbReference type="ARBA" id="ARBA00022741"/>
    </source>
</evidence>
<evidence type="ECO:0000256" key="7">
    <source>
        <dbReference type="ARBA" id="ARBA00022694"/>
    </source>
</evidence>
<dbReference type="GO" id="GO:0005739">
    <property type="term" value="C:mitochondrion"/>
    <property type="evidence" value="ECO:0007669"/>
    <property type="project" value="UniProtKB-SubCell"/>
</dbReference>
<evidence type="ECO:0000259" key="13">
    <source>
        <dbReference type="Pfam" id="PF20258"/>
    </source>
</evidence>
<dbReference type="NCBIfam" id="NF001138">
    <property type="entry name" value="PRK00143.1"/>
    <property type="match status" value="1"/>
</dbReference>
<dbReference type="InterPro" id="IPR046885">
    <property type="entry name" value="MnmA-like_C"/>
</dbReference>
<evidence type="ECO:0000256" key="12">
    <source>
        <dbReference type="ARBA" id="ARBA00049564"/>
    </source>
</evidence>
<keyword evidence="5" id="KW-0820">tRNA-binding</keyword>
<accession>A0AA38I1S7</accession>
<evidence type="ECO:0000259" key="14">
    <source>
        <dbReference type="Pfam" id="PF20259"/>
    </source>
</evidence>
<dbReference type="SUPFAM" id="SSF52402">
    <property type="entry name" value="Adenine nucleotide alpha hydrolases-like"/>
    <property type="match status" value="1"/>
</dbReference>
<dbReference type="GO" id="GO:0002143">
    <property type="term" value="P:tRNA wobble position uridine thiolation"/>
    <property type="evidence" value="ECO:0007669"/>
    <property type="project" value="TreeGrafter"/>
</dbReference>
<keyword evidence="9" id="KW-0067">ATP-binding</keyword>
<dbReference type="Proteomes" id="UP001168821">
    <property type="component" value="Unassembled WGS sequence"/>
</dbReference>
<feature type="domain" description="tRNA-specific 2-thiouridylase MnmA-like C-terminal" evidence="13">
    <location>
        <begin position="290"/>
        <end position="366"/>
    </location>
</feature>
<dbReference type="AlphaFoldDB" id="A0AA38I1S7"/>
<keyword evidence="7" id="KW-0819">tRNA processing</keyword>
<reference evidence="15" key="1">
    <citation type="journal article" date="2023" name="G3 (Bethesda)">
        <title>Whole genome assemblies of Zophobas morio and Tenebrio molitor.</title>
        <authorList>
            <person name="Kaur S."/>
            <person name="Stinson S.A."/>
            <person name="diCenzo G.C."/>
        </authorList>
    </citation>
    <scope>NUCLEOTIDE SEQUENCE</scope>
    <source>
        <strain evidence="15">QUZm001</strain>
    </source>
</reference>
<dbReference type="Gene3D" id="2.30.30.280">
    <property type="entry name" value="Adenine nucleotide alpha hydrolases-like domains"/>
    <property type="match status" value="1"/>
</dbReference>
<evidence type="ECO:0000256" key="6">
    <source>
        <dbReference type="ARBA" id="ARBA00022679"/>
    </source>
</evidence>
<evidence type="ECO:0000256" key="10">
    <source>
        <dbReference type="ARBA" id="ARBA00022884"/>
    </source>
</evidence>
<keyword evidence="10" id="KW-0694">RNA-binding</keyword>
<evidence type="ECO:0000256" key="5">
    <source>
        <dbReference type="ARBA" id="ARBA00022555"/>
    </source>
</evidence>
<proteinExistence type="inferred from homology"/>
<dbReference type="HAMAP" id="MF_00144">
    <property type="entry name" value="tRNA_thiouridyl_MnmA"/>
    <property type="match status" value="1"/>
</dbReference>
<evidence type="ECO:0000256" key="9">
    <source>
        <dbReference type="ARBA" id="ARBA00022840"/>
    </source>
</evidence>
<protein>
    <recommendedName>
        <fullName evidence="4">tRNA-5-taurinomethyluridine 2-sulfurtransferase</fullName>
        <ecNumber evidence="4">2.8.1.14</ecNumber>
    </recommendedName>
</protein>
<sequence length="417" mass="47716">MLKFKKVVVGVSGGVDSAVAALILKHKGYDVQGVFMQNWDIADEKGVCSADADYKDAALVCGKLNIKLTHVNFVKHYWNEVFCELVREYESGCTPNPDILCNRNVKFRYFYKYAVEKLGADAIATGHYARSSFGPFLQNYDEKRGVRLYLARDWVKDQTFFLCQVRQKALQRTMFPLGDLMKSEVKRIATVNGLEKIAKKKESMGICFIGNRKFQDFIKEYIEDKPGDFVDVDDNKIVGQHNGIHQWTLGQRARIHSLEKPYFTAKKDVETNTIYVAKGTKHPFLYTNLIFTSKPYWIHSKPKDLENGDILDCDFKFQHTKHWVPCKVCQTDKGLVIKVNKYKRAVTPGQYAVLAKNGECLGSAKITNSGPSYFTLYYLQDKKINNVSSIVDKYVTKITEEEGYLTDNEDVKICVNR</sequence>
<dbReference type="GO" id="GO:0000049">
    <property type="term" value="F:tRNA binding"/>
    <property type="evidence" value="ECO:0007669"/>
    <property type="project" value="UniProtKB-KW"/>
</dbReference>
<evidence type="ECO:0000313" key="16">
    <source>
        <dbReference type="Proteomes" id="UP001168821"/>
    </source>
</evidence>
<evidence type="ECO:0000256" key="4">
    <source>
        <dbReference type="ARBA" id="ARBA00011953"/>
    </source>
</evidence>
<comment type="catalytic activity">
    <reaction evidence="12">
        <text>5-taurinomethyluridine(34) in tRNA + S-sulfanyl-L-cysteinyl-[protein] + AH2 + ATP = 5-taurinomethyl-2-thiouridine(34) in tRNA + L-cysteinyl-[protein] + A + AMP + diphosphate + H(+)</text>
        <dbReference type="Rhea" id="RHEA:47040"/>
        <dbReference type="Rhea" id="RHEA-COMP:10131"/>
        <dbReference type="Rhea" id="RHEA-COMP:11726"/>
        <dbReference type="Rhea" id="RHEA-COMP:11732"/>
        <dbReference type="Rhea" id="RHEA-COMP:11733"/>
        <dbReference type="ChEBI" id="CHEBI:13193"/>
        <dbReference type="ChEBI" id="CHEBI:15378"/>
        <dbReference type="ChEBI" id="CHEBI:17499"/>
        <dbReference type="ChEBI" id="CHEBI:29950"/>
        <dbReference type="ChEBI" id="CHEBI:30616"/>
        <dbReference type="ChEBI" id="CHEBI:33019"/>
        <dbReference type="ChEBI" id="CHEBI:61963"/>
        <dbReference type="ChEBI" id="CHEBI:87171"/>
        <dbReference type="ChEBI" id="CHEBI:87172"/>
        <dbReference type="ChEBI" id="CHEBI:456215"/>
        <dbReference type="EC" id="2.8.1.14"/>
    </reaction>
</comment>
<dbReference type="InterPro" id="IPR046884">
    <property type="entry name" value="MnmA-like_central"/>
</dbReference>
<evidence type="ECO:0000256" key="2">
    <source>
        <dbReference type="ARBA" id="ARBA00004173"/>
    </source>
</evidence>
<dbReference type="Gene3D" id="2.40.30.10">
    <property type="entry name" value="Translation factors"/>
    <property type="match status" value="1"/>
</dbReference>
<dbReference type="NCBIfam" id="TIGR00420">
    <property type="entry name" value="trmU"/>
    <property type="match status" value="1"/>
</dbReference>
<name>A0AA38I1S7_9CUCU</name>
<gene>
    <name evidence="15" type="ORF">Zmor_019566</name>
</gene>